<dbReference type="EMBL" id="CP048000">
    <property type="protein sequence ID" value="QHQ62289.1"/>
    <property type="molecule type" value="Genomic_DNA"/>
</dbReference>
<dbReference type="InterPro" id="IPR045851">
    <property type="entry name" value="AMP-bd_C_sf"/>
</dbReference>
<keyword evidence="3" id="KW-0812">Transmembrane</keyword>
<dbReference type="Gene3D" id="2.30.38.10">
    <property type="entry name" value="Luciferase, Domain 3"/>
    <property type="match status" value="1"/>
</dbReference>
<proteinExistence type="inferred from homology"/>
<feature type="transmembrane region" description="Helical" evidence="3">
    <location>
        <begin position="149"/>
        <end position="171"/>
    </location>
</feature>
<dbReference type="Pfam" id="PF13193">
    <property type="entry name" value="AMP-binding_C"/>
    <property type="match status" value="1"/>
</dbReference>
<dbReference type="AlphaFoldDB" id="A0A6P1TQ03"/>
<keyword evidence="7" id="KW-1185">Reference proteome</keyword>
<evidence type="ECO:0000256" key="2">
    <source>
        <dbReference type="ARBA" id="ARBA00022598"/>
    </source>
</evidence>
<dbReference type="KEGG" id="anr:Ana3638_17105"/>
<protein>
    <submittedName>
        <fullName evidence="6">AMP-binding protein</fullName>
    </submittedName>
</protein>
<keyword evidence="2" id="KW-0436">Ligase</keyword>
<dbReference type="InterPro" id="IPR020845">
    <property type="entry name" value="AMP-binding_CS"/>
</dbReference>
<reference evidence="6 7" key="1">
    <citation type="submission" date="2020-01" db="EMBL/GenBank/DDBJ databases">
        <title>Genome analysis of Anaerocolumna sp. CBA3638.</title>
        <authorList>
            <person name="Kim J."/>
            <person name="Roh S.W."/>
        </authorList>
    </citation>
    <scope>NUCLEOTIDE SEQUENCE [LARGE SCALE GENOMIC DNA]</scope>
    <source>
        <strain evidence="6 7">CBA3638</strain>
    </source>
</reference>
<evidence type="ECO:0000256" key="3">
    <source>
        <dbReference type="SAM" id="Phobius"/>
    </source>
</evidence>
<gene>
    <name evidence="6" type="ORF">Ana3638_17105</name>
</gene>
<evidence type="ECO:0000256" key="1">
    <source>
        <dbReference type="ARBA" id="ARBA00006432"/>
    </source>
</evidence>
<evidence type="ECO:0000313" key="7">
    <source>
        <dbReference type="Proteomes" id="UP000464314"/>
    </source>
</evidence>
<feature type="domain" description="AMP-binding enzyme C-terminal" evidence="5">
    <location>
        <begin position="367"/>
        <end position="443"/>
    </location>
</feature>
<feature type="domain" description="AMP-dependent synthetase/ligase" evidence="4">
    <location>
        <begin position="2"/>
        <end position="316"/>
    </location>
</feature>
<dbReference type="PANTHER" id="PTHR43201:SF5">
    <property type="entry name" value="MEDIUM-CHAIN ACYL-COA LIGASE ACSF2, MITOCHONDRIAL"/>
    <property type="match status" value="1"/>
</dbReference>
<dbReference type="Gene3D" id="3.40.50.980">
    <property type="match status" value="2"/>
</dbReference>
<keyword evidence="3" id="KW-1133">Transmembrane helix</keyword>
<keyword evidence="3" id="KW-0472">Membrane</keyword>
<sequence length="462" mass="51168">MVCINTSSTKSELSYVLNQSESTFLFITKGFKGNPFMEHLQSLCPELKSAEPGCLSSKELPKLKTVVSLDNTQFPGTFSLGAMLKLGKKINTEELAQIQNQVTSKDPLNIFYTSGTTGKAKGAVLNHFSTVNNAITSGERMEYDPEDRILLCLPLFHVIGFVLSTISGLLYGSAIVIAERFETKKVPELIMEESCTVFNGVPTMFNFLLNNDLSIFDLSSLRKGFIAGSCCSEDLLMKIIEELGIENIANLYGQTEAIGITQMAAEDVLYHRLHSIGKPLPGVEIKVLDFSTGEEVICGEKGELCVKSVYIMDEYYKNMEATNRAIDKDGWLHTGDIVSCDSEGYITIKGRIKELIIRGGENVSTVEIENVLKRHRGIMDAAVIGVPDELLGEEIFAFIIKKPNAEALEKEVILDFAHKNMAKYKVPKYIVFVNSFPVSSSGKVRKSILREQAKKELEKVLI</sequence>
<dbReference type="PROSITE" id="PS00455">
    <property type="entry name" value="AMP_BINDING"/>
    <property type="match status" value="1"/>
</dbReference>
<dbReference type="Pfam" id="PF00501">
    <property type="entry name" value="AMP-binding"/>
    <property type="match status" value="1"/>
</dbReference>
<evidence type="ECO:0000313" key="6">
    <source>
        <dbReference type="EMBL" id="QHQ62289.1"/>
    </source>
</evidence>
<dbReference type="GO" id="GO:0031956">
    <property type="term" value="F:medium-chain fatty acid-CoA ligase activity"/>
    <property type="evidence" value="ECO:0007669"/>
    <property type="project" value="TreeGrafter"/>
</dbReference>
<organism evidence="6 7">
    <name type="scientific">Anaerocolumna sedimenticola</name>
    <dbReference type="NCBI Taxonomy" id="2696063"/>
    <lineage>
        <taxon>Bacteria</taxon>
        <taxon>Bacillati</taxon>
        <taxon>Bacillota</taxon>
        <taxon>Clostridia</taxon>
        <taxon>Lachnospirales</taxon>
        <taxon>Lachnospiraceae</taxon>
        <taxon>Anaerocolumna</taxon>
    </lineage>
</organism>
<accession>A0A6P1TQ03</accession>
<dbReference type="GO" id="GO:0006631">
    <property type="term" value="P:fatty acid metabolic process"/>
    <property type="evidence" value="ECO:0007669"/>
    <property type="project" value="TreeGrafter"/>
</dbReference>
<comment type="similarity">
    <text evidence="1">Belongs to the ATP-dependent AMP-binding enzyme family.</text>
</comment>
<dbReference type="SUPFAM" id="SSF56801">
    <property type="entry name" value="Acetyl-CoA synthetase-like"/>
    <property type="match status" value="1"/>
</dbReference>
<dbReference type="Proteomes" id="UP000464314">
    <property type="component" value="Chromosome"/>
</dbReference>
<dbReference type="InterPro" id="IPR025110">
    <property type="entry name" value="AMP-bd_C"/>
</dbReference>
<dbReference type="InterPro" id="IPR000873">
    <property type="entry name" value="AMP-dep_synth/lig_dom"/>
</dbReference>
<dbReference type="Gene3D" id="3.30.300.30">
    <property type="match status" value="1"/>
</dbReference>
<dbReference type="PANTHER" id="PTHR43201">
    <property type="entry name" value="ACYL-COA SYNTHETASE"/>
    <property type="match status" value="1"/>
</dbReference>
<evidence type="ECO:0000259" key="5">
    <source>
        <dbReference type="Pfam" id="PF13193"/>
    </source>
</evidence>
<name>A0A6P1TQ03_9FIRM</name>
<dbReference type="FunFam" id="3.30.300.30:FF:000008">
    <property type="entry name" value="2,3-dihydroxybenzoate-AMP ligase"/>
    <property type="match status" value="1"/>
</dbReference>
<evidence type="ECO:0000259" key="4">
    <source>
        <dbReference type="Pfam" id="PF00501"/>
    </source>
</evidence>